<comment type="caution">
    <text evidence="1">The sequence shown here is derived from an EMBL/GenBank/DDBJ whole genome shotgun (WGS) entry which is preliminary data.</text>
</comment>
<keyword evidence="2" id="KW-1185">Reference proteome</keyword>
<dbReference type="EMBL" id="JARAOO010000009">
    <property type="protein sequence ID" value="KAJ7956758.1"/>
    <property type="molecule type" value="Genomic_DNA"/>
</dbReference>
<protein>
    <submittedName>
        <fullName evidence="1">Uncharacterized protein</fullName>
    </submittedName>
</protein>
<proteinExistence type="predicted"/>
<gene>
    <name evidence="1" type="ORF">O6P43_023147</name>
</gene>
<reference evidence="1" key="1">
    <citation type="journal article" date="2023" name="Science">
        <title>Elucidation of the pathway for biosynthesis of saponin adjuvants from the soapbark tree.</title>
        <authorList>
            <person name="Reed J."/>
            <person name="Orme A."/>
            <person name="El-Demerdash A."/>
            <person name="Owen C."/>
            <person name="Martin L.B.B."/>
            <person name="Misra R.C."/>
            <person name="Kikuchi S."/>
            <person name="Rejzek M."/>
            <person name="Martin A.C."/>
            <person name="Harkess A."/>
            <person name="Leebens-Mack J."/>
            <person name="Louveau T."/>
            <person name="Stephenson M.J."/>
            <person name="Osbourn A."/>
        </authorList>
    </citation>
    <scope>NUCLEOTIDE SEQUENCE</scope>
    <source>
        <strain evidence="1">S10</strain>
    </source>
</reference>
<name>A0AAD7PIE9_QUISA</name>
<organism evidence="1 2">
    <name type="scientific">Quillaja saponaria</name>
    <name type="common">Soap bark tree</name>
    <dbReference type="NCBI Taxonomy" id="32244"/>
    <lineage>
        <taxon>Eukaryota</taxon>
        <taxon>Viridiplantae</taxon>
        <taxon>Streptophyta</taxon>
        <taxon>Embryophyta</taxon>
        <taxon>Tracheophyta</taxon>
        <taxon>Spermatophyta</taxon>
        <taxon>Magnoliopsida</taxon>
        <taxon>eudicotyledons</taxon>
        <taxon>Gunneridae</taxon>
        <taxon>Pentapetalae</taxon>
        <taxon>rosids</taxon>
        <taxon>fabids</taxon>
        <taxon>Fabales</taxon>
        <taxon>Quillajaceae</taxon>
        <taxon>Quillaja</taxon>
    </lineage>
</organism>
<evidence type="ECO:0000313" key="2">
    <source>
        <dbReference type="Proteomes" id="UP001163823"/>
    </source>
</evidence>
<dbReference type="Proteomes" id="UP001163823">
    <property type="component" value="Chromosome 9"/>
</dbReference>
<dbReference type="AlphaFoldDB" id="A0AAD7PIE9"/>
<dbReference type="KEGG" id="qsa:O6P43_023147"/>
<sequence length="76" mass="8870">MSPSHSADIQHGFLYHLQLRHDVAFRTPGLVKIGWWETGQNFILFGIQKMFLLDISRPLPEHGEVMLDEVKFRHEA</sequence>
<accession>A0AAD7PIE9</accession>
<evidence type="ECO:0000313" key="1">
    <source>
        <dbReference type="EMBL" id="KAJ7956758.1"/>
    </source>
</evidence>